<dbReference type="RefSeq" id="WP_284309432.1">
    <property type="nucleotide sequence ID" value="NZ_BSPB01000079.1"/>
</dbReference>
<evidence type="ECO:0000313" key="5">
    <source>
        <dbReference type="EMBL" id="GLS16753.1"/>
    </source>
</evidence>
<name>A0ABQ6C8Y4_9BURK</name>
<accession>A0ABQ6C8Y4</accession>
<dbReference type="Gene3D" id="3.40.50.2300">
    <property type="match status" value="1"/>
</dbReference>
<sequence length="387" mass="41489">MGSAYSVALVGFSEAESATFDSFFRMAARRPPAYRVQDEVLDAQILVVNADNAQALHLVRYAELPGKVLLVGHHDGGTGWPLQRKPVRLVSVLAALDALTGVRRGAAAPREQAPVAAQGFAATEPFHASLLQGLDVSMQRGGQVTAATAPMVPAVRTSRRRSADSEFPPTRPLRRAAAEERVTTPPAAPSVPPPAPAPVAAPAPRSAAPRGERPGVVRLTDFGGLEDLPAPLSVRPKARSTRSRAPAVPEVQRGDALLVAESLVEGRILFKRFARYGLSVDWSREGSQALAMLKAHPYRLVIVDRMSRDPDGFQVCRQAKQVRLPNGQAPVVVMFAPSAGSMERIKAGLAGADAYYSRSVTEAELYRTLAAHRLINLHAFEPTNVSF</sequence>
<evidence type="ECO:0000259" key="4">
    <source>
        <dbReference type="PROSITE" id="PS50110"/>
    </source>
</evidence>
<feature type="compositionally biased region" description="Pro residues" evidence="3">
    <location>
        <begin position="186"/>
        <end position="201"/>
    </location>
</feature>
<comment type="caution">
    <text evidence="5">The sequence shown here is derived from an EMBL/GenBank/DDBJ whole genome shotgun (WGS) entry which is preliminary data.</text>
</comment>
<dbReference type="InterPro" id="IPR011006">
    <property type="entry name" value="CheY-like_superfamily"/>
</dbReference>
<protein>
    <recommendedName>
        <fullName evidence="4">Response regulatory domain-containing protein</fullName>
    </recommendedName>
</protein>
<evidence type="ECO:0000256" key="2">
    <source>
        <dbReference type="PROSITE-ProRule" id="PRU00169"/>
    </source>
</evidence>
<dbReference type="PROSITE" id="PS50110">
    <property type="entry name" value="RESPONSE_REGULATORY"/>
    <property type="match status" value="1"/>
</dbReference>
<dbReference type="EMBL" id="BSPB01000079">
    <property type="protein sequence ID" value="GLS16753.1"/>
    <property type="molecule type" value="Genomic_DNA"/>
</dbReference>
<dbReference type="Proteomes" id="UP001156903">
    <property type="component" value="Unassembled WGS sequence"/>
</dbReference>
<feature type="modified residue" description="4-aspartylphosphate" evidence="2">
    <location>
        <position position="304"/>
    </location>
</feature>
<organism evidence="5 6">
    <name type="scientific">Hydrogenophaga electricum</name>
    <dbReference type="NCBI Taxonomy" id="1230953"/>
    <lineage>
        <taxon>Bacteria</taxon>
        <taxon>Pseudomonadati</taxon>
        <taxon>Pseudomonadota</taxon>
        <taxon>Betaproteobacteria</taxon>
        <taxon>Burkholderiales</taxon>
        <taxon>Comamonadaceae</taxon>
        <taxon>Hydrogenophaga</taxon>
    </lineage>
</organism>
<keyword evidence="1 2" id="KW-0597">Phosphoprotein</keyword>
<dbReference type="SMART" id="SM00448">
    <property type="entry name" value="REC"/>
    <property type="match status" value="1"/>
</dbReference>
<dbReference type="InterPro" id="IPR001789">
    <property type="entry name" value="Sig_transdc_resp-reg_receiver"/>
</dbReference>
<dbReference type="PANTHER" id="PTHR44591">
    <property type="entry name" value="STRESS RESPONSE REGULATOR PROTEIN 1"/>
    <property type="match status" value="1"/>
</dbReference>
<proteinExistence type="predicted"/>
<feature type="compositionally biased region" description="Low complexity" evidence="3">
    <location>
        <begin position="145"/>
        <end position="155"/>
    </location>
</feature>
<feature type="region of interest" description="Disordered" evidence="3">
    <location>
        <begin position="228"/>
        <end position="247"/>
    </location>
</feature>
<gene>
    <name evidence="5" type="ORF">GCM10007935_41990</name>
</gene>
<feature type="domain" description="Response regulatory" evidence="4">
    <location>
        <begin position="255"/>
        <end position="373"/>
    </location>
</feature>
<keyword evidence="6" id="KW-1185">Reference proteome</keyword>
<evidence type="ECO:0000256" key="3">
    <source>
        <dbReference type="SAM" id="MobiDB-lite"/>
    </source>
</evidence>
<reference evidence="6" key="1">
    <citation type="journal article" date="2019" name="Int. J. Syst. Evol. Microbiol.">
        <title>The Global Catalogue of Microorganisms (GCM) 10K type strain sequencing project: providing services to taxonomists for standard genome sequencing and annotation.</title>
        <authorList>
            <consortium name="The Broad Institute Genomics Platform"/>
            <consortium name="The Broad Institute Genome Sequencing Center for Infectious Disease"/>
            <person name="Wu L."/>
            <person name="Ma J."/>
        </authorList>
    </citation>
    <scope>NUCLEOTIDE SEQUENCE [LARGE SCALE GENOMIC DNA]</scope>
    <source>
        <strain evidence="6">NBRC 109341</strain>
    </source>
</reference>
<dbReference type="SUPFAM" id="SSF52172">
    <property type="entry name" value="CheY-like"/>
    <property type="match status" value="1"/>
</dbReference>
<evidence type="ECO:0000313" key="6">
    <source>
        <dbReference type="Proteomes" id="UP001156903"/>
    </source>
</evidence>
<feature type="region of interest" description="Disordered" evidence="3">
    <location>
        <begin position="145"/>
        <end position="217"/>
    </location>
</feature>
<dbReference type="PANTHER" id="PTHR44591:SF23">
    <property type="entry name" value="CHEY SUBFAMILY"/>
    <property type="match status" value="1"/>
</dbReference>
<evidence type="ECO:0000256" key="1">
    <source>
        <dbReference type="ARBA" id="ARBA00022553"/>
    </source>
</evidence>
<dbReference type="InterPro" id="IPR050595">
    <property type="entry name" value="Bact_response_regulator"/>
</dbReference>